<feature type="non-terminal residue" evidence="1">
    <location>
        <position position="21"/>
    </location>
</feature>
<proteinExistence type="predicted"/>
<accession>A0A6S6TP07</accession>
<sequence>MESNGYFVAQNWRLKKIAIAL</sequence>
<gene>
    <name evidence="1" type="ORF">HELGO_WM44626</name>
</gene>
<evidence type="ECO:0000313" key="1">
    <source>
        <dbReference type="EMBL" id="CAA6819827.1"/>
    </source>
</evidence>
<dbReference type="EMBL" id="CACVAQ010000278">
    <property type="protein sequence ID" value="CAA6819827.1"/>
    <property type="molecule type" value="Genomic_DNA"/>
</dbReference>
<dbReference type="AlphaFoldDB" id="A0A6S6TP07"/>
<protein>
    <submittedName>
        <fullName evidence="1">Uncharacterized protein</fullName>
    </submittedName>
</protein>
<reference evidence="1" key="1">
    <citation type="submission" date="2020-01" db="EMBL/GenBank/DDBJ databases">
        <authorList>
            <person name="Meier V. D."/>
            <person name="Meier V D."/>
        </authorList>
    </citation>
    <scope>NUCLEOTIDE SEQUENCE</scope>
    <source>
        <strain evidence="1">HLG_WM_MAG_10</strain>
    </source>
</reference>
<organism evidence="1">
    <name type="scientific">uncultured Aureispira sp</name>
    <dbReference type="NCBI Taxonomy" id="1331704"/>
    <lineage>
        <taxon>Bacteria</taxon>
        <taxon>Pseudomonadati</taxon>
        <taxon>Bacteroidota</taxon>
        <taxon>Saprospiria</taxon>
        <taxon>Saprospirales</taxon>
        <taxon>Saprospiraceae</taxon>
        <taxon>Aureispira</taxon>
        <taxon>environmental samples</taxon>
    </lineage>
</organism>
<name>A0A6S6TP07_9BACT</name>